<dbReference type="InterPro" id="IPR011042">
    <property type="entry name" value="6-blade_b-propeller_TolB-like"/>
</dbReference>
<dbReference type="AlphaFoldDB" id="A0A1F5SYY8"/>
<name>A0A1F5SYY8_9BACT</name>
<feature type="transmembrane region" description="Helical" evidence="1">
    <location>
        <begin position="360"/>
        <end position="382"/>
    </location>
</feature>
<dbReference type="SUPFAM" id="SSF101898">
    <property type="entry name" value="NHL repeat"/>
    <property type="match status" value="1"/>
</dbReference>
<evidence type="ECO:0000313" key="3">
    <source>
        <dbReference type="Proteomes" id="UP000179001"/>
    </source>
</evidence>
<dbReference type="EMBL" id="MFGJ01000007">
    <property type="protein sequence ID" value="OGF31706.1"/>
    <property type="molecule type" value="Genomic_DNA"/>
</dbReference>
<keyword evidence="1" id="KW-0812">Transmembrane</keyword>
<reference evidence="2 3" key="1">
    <citation type="journal article" date="2016" name="Nat. Commun.">
        <title>Thousands of microbial genomes shed light on interconnected biogeochemical processes in an aquifer system.</title>
        <authorList>
            <person name="Anantharaman K."/>
            <person name="Brown C.T."/>
            <person name="Hug L.A."/>
            <person name="Sharon I."/>
            <person name="Castelle C.J."/>
            <person name="Probst A.J."/>
            <person name="Thomas B.C."/>
            <person name="Singh A."/>
            <person name="Wilkins M.J."/>
            <person name="Karaoz U."/>
            <person name="Brodie E.L."/>
            <person name="Williams K.H."/>
            <person name="Hubbard S.S."/>
            <person name="Banfield J.F."/>
        </authorList>
    </citation>
    <scope>NUCLEOTIDE SEQUENCE [LARGE SCALE GENOMIC DNA]</scope>
</reference>
<dbReference type="Gene3D" id="2.120.10.30">
    <property type="entry name" value="TolB, C-terminal domain"/>
    <property type="match status" value="1"/>
</dbReference>
<organism evidence="2 3">
    <name type="scientific">Candidatus Falkowbacteria bacterium RIFOXYC2_FULL_36_12</name>
    <dbReference type="NCBI Taxonomy" id="1798002"/>
    <lineage>
        <taxon>Bacteria</taxon>
        <taxon>Candidatus Falkowiibacteriota</taxon>
    </lineage>
</organism>
<evidence type="ECO:0000256" key="1">
    <source>
        <dbReference type="SAM" id="Phobius"/>
    </source>
</evidence>
<dbReference type="Proteomes" id="UP000179001">
    <property type="component" value="Unassembled WGS sequence"/>
</dbReference>
<dbReference type="STRING" id="1798002.A2478_04430"/>
<sequence>MRNNTNLILSIKDLHLDKEKGKNTYLCQNFKIYPEGKELHGGYLFGIIEITATPKDEAQKIYQIIINTFRENYYKQIISSPEPQKINIETIFEFALNQTNQKILELIEIGQIKLIIDNLNYFIGAIKTSSEALADIIFTNKGSIKAFLIYRTKKNTNKIIDILKFSSNSNNHDKIKIFSSIAAGELKNHNTLIVCTEIFSNYISPEKILDILSKNETNEAINYFKTQIKQVQSKNDLSYSALFLRHELNTLTSDSPLSQKSINELIQTSETTEKLLTPAMALNIKKHFNAIKNKLKSSNKSKTLKEARVSSKEKQGQSDHKLPIWRNTYLFITGHKGLSLANIKSSIMKMMSSQKPKTKIPYIILAVIVVLIVAFTSSIFWFRHSEKVKQEQIVYTQQIENVKNLLSDAEASYIYKNNAQSMEKIKQAQGELAFLPRSTESQQINYENLDQAVSELYNKVLNIEKIVAQQIATIPAEQTLNKLELFNDSLLLADTSELFIGKIDNFEAVKSASISSLSLITNDETKALVLDNNQSLYSFSGLTVEPLNQKLVASPTAMKLYNGRLYALQKNSQTITRYTSNFTGNEAWIKNLGEENLSTAVSISIDGSIYVLSENGHITKFFAGTVEAFNNPVIEPEINSADKIITSPETNNLFIFEAETKRLLVISKTGDLTRQIVFDSMEKIDDLAVDNTGKNGFLISNNALYKFSL</sequence>
<evidence type="ECO:0000313" key="2">
    <source>
        <dbReference type="EMBL" id="OGF31706.1"/>
    </source>
</evidence>
<comment type="caution">
    <text evidence="2">The sequence shown here is derived from an EMBL/GenBank/DDBJ whole genome shotgun (WGS) entry which is preliminary data.</text>
</comment>
<keyword evidence="1" id="KW-0472">Membrane</keyword>
<gene>
    <name evidence="2" type="ORF">A2478_04430</name>
</gene>
<keyword evidence="1" id="KW-1133">Transmembrane helix</keyword>
<protein>
    <submittedName>
        <fullName evidence="2">Uncharacterized protein</fullName>
    </submittedName>
</protein>
<proteinExistence type="predicted"/>
<accession>A0A1F5SYY8</accession>